<evidence type="ECO:0000313" key="3">
    <source>
        <dbReference type="Proteomes" id="UP001521785"/>
    </source>
</evidence>
<organism evidence="2 3">
    <name type="scientific">Paraconiothyrium brasiliense</name>
    <dbReference type="NCBI Taxonomy" id="300254"/>
    <lineage>
        <taxon>Eukaryota</taxon>
        <taxon>Fungi</taxon>
        <taxon>Dikarya</taxon>
        <taxon>Ascomycota</taxon>
        <taxon>Pezizomycotina</taxon>
        <taxon>Dothideomycetes</taxon>
        <taxon>Pleosporomycetidae</taxon>
        <taxon>Pleosporales</taxon>
        <taxon>Massarineae</taxon>
        <taxon>Didymosphaeriaceae</taxon>
        <taxon>Paraconiothyrium</taxon>
    </lineage>
</organism>
<dbReference type="InterPro" id="IPR000719">
    <property type="entry name" value="Prot_kinase_dom"/>
</dbReference>
<name>A0ABR3RLJ5_9PLEO</name>
<accession>A0ABR3RLJ5</accession>
<dbReference type="PANTHER" id="PTHR24359:SF1">
    <property type="entry name" value="INHIBITOR OF NUCLEAR FACTOR KAPPA-B KINASE EPSILON SUBUNIT HOMOLOG 1-RELATED"/>
    <property type="match status" value="1"/>
</dbReference>
<dbReference type="Gene3D" id="1.10.510.10">
    <property type="entry name" value="Transferase(Phosphotransferase) domain 1"/>
    <property type="match status" value="1"/>
</dbReference>
<evidence type="ECO:0000259" key="1">
    <source>
        <dbReference type="PROSITE" id="PS50011"/>
    </source>
</evidence>
<dbReference type="CDD" id="cd00180">
    <property type="entry name" value="PKc"/>
    <property type="match status" value="1"/>
</dbReference>
<dbReference type="PROSITE" id="PS50011">
    <property type="entry name" value="PROTEIN_KINASE_DOM"/>
    <property type="match status" value="1"/>
</dbReference>
<gene>
    <name evidence="2" type="ORF">SLS60_004691</name>
</gene>
<dbReference type="Pfam" id="PF00069">
    <property type="entry name" value="Pkinase"/>
    <property type="match status" value="1"/>
</dbReference>
<dbReference type="InterPro" id="IPR011009">
    <property type="entry name" value="Kinase-like_dom_sf"/>
</dbReference>
<evidence type="ECO:0000313" key="2">
    <source>
        <dbReference type="EMBL" id="KAL1605148.1"/>
    </source>
</evidence>
<dbReference type="SMART" id="SM00220">
    <property type="entry name" value="S_TKc"/>
    <property type="match status" value="1"/>
</dbReference>
<dbReference type="SUPFAM" id="SSF56112">
    <property type="entry name" value="Protein kinase-like (PK-like)"/>
    <property type="match status" value="1"/>
</dbReference>
<protein>
    <recommendedName>
        <fullName evidence="1">Protein kinase domain-containing protein</fullName>
    </recommendedName>
</protein>
<dbReference type="Gene3D" id="3.30.200.20">
    <property type="entry name" value="Phosphorylase Kinase, domain 1"/>
    <property type="match status" value="1"/>
</dbReference>
<reference evidence="2 3" key="1">
    <citation type="submission" date="2024-02" db="EMBL/GenBank/DDBJ databases">
        <title>De novo assembly and annotation of 12 fungi associated with fruit tree decline syndrome in Ontario, Canada.</title>
        <authorList>
            <person name="Sulman M."/>
            <person name="Ellouze W."/>
            <person name="Ilyukhin E."/>
        </authorList>
    </citation>
    <scope>NUCLEOTIDE SEQUENCE [LARGE SCALE GENOMIC DNA]</scope>
    <source>
        <strain evidence="2 3">M42-189</strain>
    </source>
</reference>
<proteinExistence type="predicted"/>
<dbReference type="EMBL" id="JAKJXO020000005">
    <property type="protein sequence ID" value="KAL1605148.1"/>
    <property type="molecule type" value="Genomic_DNA"/>
</dbReference>
<feature type="domain" description="Protein kinase" evidence="1">
    <location>
        <begin position="25"/>
        <end position="320"/>
    </location>
</feature>
<sequence length="320" mass="36451">MAPHLIKTVPDGDYFIIEQNDEEPVEAINVLDYGSLGFVEEVRYKGSDLSFIVRKRIHLPRHKRKLRVDIVLKEATILKTMSHPHIVSLLGAYEDARQLNRSYFCLLMAPVGEADLKCFLELAGESTLPSMHGCWVKQWFMCLSSALAYIHEHGVRHQDIKPSNIIHRGSNVYFTDFSSAGTFNPGHTTSADTPSRSSWMYAATEIVNPTVDSSVILRHGRGSDIFALGCVFCEMLTVLTHRKVLDFHNFLRNPSNNDADLTGLADTDTHLSTQMLYSQRLAVLPYWFKKPRFLCQYSCANARARTYFKTNYSVCRQRHN</sequence>
<keyword evidence="3" id="KW-1185">Reference proteome</keyword>
<dbReference type="PANTHER" id="PTHR24359">
    <property type="entry name" value="SERINE/THREONINE-PROTEIN KINASE SBK1"/>
    <property type="match status" value="1"/>
</dbReference>
<dbReference type="Proteomes" id="UP001521785">
    <property type="component" value="Unassembled WGS sequence"/>
</dbReference>
<comment type="caution">
    <text evidence="2">The sequence shown here is derived from an EMBL/GenBank/DDBJ whole genome shotgun (WGS) entry which is preliminary data.</text>
</comment>